<dbReference type="GO" id="GO:0000150">
    <property type="term" value="F:DNA strand exchange activity"/>
    <property type="evidence" value="ECO:0007669"/>
    <property type="project" value="TreeGrafter"/>
</dbReference>
<keyword evidence="2" id="KW-0547">Nucleotide-binding</keyword>
<evidence type="ECO:0000256" key="4">
    <source>
        <dbReference type="ARBA" id="ARBA00022840"/>
    </source>
</evidence>
<keyword evidence="9" id="KW-0378">Hydrolase</keyword>
<feature type="region of interest" description="Disordered" evidence="7">
    <location>
        <begin position="64"/>
        <end position="95"/>
    </location>
</feature>
<reference evidence="9" key="1">
    <citation type="journal article" date="2023" name="Mol. Phylogenet. Evol.">
        <title>Genome-scale phylogeny and comparative genomics of the fungal order Sordariales.</title>
        <authorList>
            <person name="Hensen N."/>
            <person name="Bonometti L."/>
            <person name="Westerberg I."/>
            <person name="Brannstrom I.O."/>
            <person name="Guillou S."/>
            <person name="Cros-Aarteil S."/>
            <person name="Calhoun S."/>
            <person name="Haridas S."/>
            <person name="Kuo A."/>
            <person name="Mondo S."/>
            <person name="Pangilinan J."/>
            <person name="Riley R."/>
            <person name="LaButti K."/>
            <person name="Andreopoulos B."/>
            <person name="Lipzen A."/>
            <person name="Chen C."/>
            <person name="Yan M."/>
            <person name="Daum C."/>
            <person name="Ng V."/>
            <person name="Clum A."/>
            <person name="Steindorff A."/>
            <person name="Ohm R.A."/>
            <person name="Martin F."/>
            <person name="Silar P."/>
            <person name="Natvig D.O."/>
            <person name="Lalanne C."/>
            <person name="Gautier V."/>
            <person name="Ament-Velasquez S.L."/>
            <person name="Kruys A."/>
            <person name="Hutchinson M.I."/>
            <person name="Powell A.J."/>
            <person name="Barry K."/>
            <person name="Miller A.N."/>
            <person name="Grigoriev I.V."/>
            <person name="Debuchy R."/>
            <person name="Gladieux P."/>
            <person name="Hiltunen Thoren M."/>
            <person name="Johannesson H."/>
        </authorList>
    </citation>
    <scope>NUCLEOTIDE SEQUENCE</scope>
    <source>
        <strain evidence="9">CBS 892.96</strain>
    </source>
</reference>
<keyword evidence="4" id="KW-0067">ATP-binding</keyword>
<dbReference type="Pfam" id="PF08423">
    <property type="entry name" value="Rad51"/>
    <property type="match status" value="1"/>
</dbReference>
<name>A0AAN6W7C4_9PEZI</name>
<dbReference type="Gene3D" id="3.40.50.300">
    <property type="entry name" value="P-loop containing nucleotide triphosphate hydrolases"/>
    <property type="match status" value="1"/>
</dbReference>
<dbReference type="PROSITE" id="PS50162">
    <property type="entry name" value="RECA_2"/>
    <property type="match status" value="1"/>
</dbReference>
<feature type="compositionally biased region" description="Pro residues" evidence="7">
    <location>
        <begin position="347"/>
        <end position="359"/>
    </location>
</feature>
<feature type="region of interest" description="Disordered" evidence="7">
    <location>
        <begin position="301"/>
        <end position="367"/>
    </location>
</feature>
<evidence type="ECO:0000256" key="7">
    <source>
        <dbReference type="SAM" id="MobiDB-lite"/>
    </source>
</evidence>
<dbReference type="InterPro" id="IPR027417">
    <property type="entry name" value="P-loop_NTPase"/>
</dbReference>
<evidence type="ECO:0000256" key="2">
    <source>
        <dbReference type="ARBA" id="ARBA00022741"/>
    </source>
</evidence>
<protein>
    <submittedName>
        <fullName evidence="9">P-loop containing nucleoside triphosphate hydrolase protein</fullName>
    </submittedName>
</protein>
<dbReference type="GO" id="GO:0140664">
    <property type="term" value="F:ATP-dependent DNA damage sensor activity"/>
    <property type="evidence" value="ECO:0007669"/>
    <property type="project" value="InterPro"/>
</dbReference>
<dbReference type="GO" id="GO:0016787">
    <property type="term" value="F:hydrolase activity"/>
    <property type="evidence" value="ECO:0007669"/>
    <property type="project" value="UniProtKB-KW"/>
</dbReference>
<dbReference type="Proteomes" id="UP001302321">
    <property type="component" value="Unassembled WGS sequence"/>
</dbReference>
<keyword evidence="3" id="KW-0227">DNA damage</keyword>
<dbReference type="AlphaFoldDB" id="A0AAN6W7C4"/>
<comment type="caution">
    <text evidence="9">The sequence shown here is derived from an EMBL/GenBank/DDBJ whole genome shotgun (WGS) entry which is preliminary data.</text>
</comment>
<proteinExistence type="predicted"/>
<accession>A0AAN6W7C4</accession>
<dbReference type="GO" id="GO:0042148">
    <property type="term" value="P:DNA strand invasion"/>
    <property type="evidence" value="ECO:0007669"/>
    <property type="project" value="TreeGrafter"/>
</dbReference>
<evidence type="ECO:0000259" key="8">
    <source>
        <dbReference type="PROSITE" id="PS50162"/>
    </source>
</evidence>
<dbReference type="InterPro" id="IPR020588">
    <property type="entry name" value="RecA_ATP-bd"/>
</dbReference>
<dbReference type="GO" id="GO:0061982">
    <property type="term" value="P:meiosis I cell cycle process"/>
    <property type="evidence" value="ECO:0007669"/>
    <property type="project" value="UniProtKB-ARBA"/>
</dbReference>
<dbReference type="InterPro" id="IPR013632">
    <property type="entry name" value="Rad51_C"/>
</dbReference>
<dbReference type="GO" id="GO:0000730">
    <property type="term" value="P:DNA recombinase assembly"/>
    <property type="evidence" value="ECO:0007669"/>
    <property type="project" value="TreeGrafter"/>
</dbReference>
<keyword evidence="10" id="KW-1185">Reference proteome</keyword>
<dbReference type="PANTHER" id="PTHR22942:SF66">
    <property type="entry name" value="RE19845P"/>
    <property type="match status" value="1"/>
</dbReference>
<dbReference type="GO" id="GO:0006312">
    <property type="term" value="P:mitotic recombination"/>
    <property type="evidence" value="ECO:0007669"/>
    <property type="project" value="TreeGrafter"/>
</dbReference>
<dbReference type="GO" id="GO:0003697">
    <property type="term" value="F:single-stranded DNA binding"/>
    <property type="evidence" value="ECO:0007669"/>
    <property type="project" value="TreeGrafter"/>
</dbReference>
<evidence type="ECO:0000256" key="6">
    <source>
        <dbReference type="ARBA" id="ARBA00023242"/>
    </source>
</evidence>
<dbReference type="GO" id="GO:0005524">
    <property type="term" value="F:ATP binding"/>
    <property type="evidence" value="ECO:0007669"/>
    <property type="project" value="UniProtKB-KW"/>
</dbReference>
<feature type="compositionally biased region" description="Polar residues" evidence="7">
    <location>
        <begin position="327"/>
        <end position="336"/>
    </location>
</feature>
<dbReference type="EMBL" id="MU866199">
    <property type="protein sequence ID" value="KAK4176390.1"/>
    <property type="molecule type" value="Genomic_DNA"/>
</dbReference>
<dbReference type="GO" id="GO:0005634">
    <property type="term" value="C:nucleus"/>
    <property type="evidence" value="ECO:0007669"/>
    <property type="project" value="UniProtKB-SubCell"/>
</dbReference>
<evidence type="ECO:0000313" key="9">
    <source>
        <dbReference type="EMBL" id="KAK4176390.1"/>
    </source>
</evidence>
<reference evidence="9" key="2">
    <citation type="submission" date="2023-05" db="EMBL/GenBank/DDBJ databases">
        <authorList>
            <consortium name="Lawrence Berkeley National Laboratory"/>
            <person name="Steindorff A."/>
            <person name="Hensen N."/>
            <person name="Bonometti L."/>
            <person name="Westerberg I."/>
            <person name="Brannstrom I.O."/>
            <person name="Guillou S."/>
            <person name="Cros-Aarteil S."/>
            <person name="Calhoun S."/>
            <person name="Haridas S."/>
            <person name="Kuo A."/>
            <person name="Mondo S."/>
            <person name="Pangilinan J."/>
            <person name="Riley R."/>
            <person name="Labutti K."/>
            <person name="Andreopoulos B."/>
            <person name="Lipzen A."/>
            <person name="Chen C."/>
            <person name="Yanf M."/>
            <person name="Daum C."/>
            <person name="Ng V."/>
            <person name="Clum A."/>
            <person name="Ohm R."/>
            <person name="Martin F."/>
            <person name="Silar P."/>
            <person name="Natvig D."/>
            <person name="Lalanne C."/>
            <person name="Gautier V."/>
            <person name="Ament-Velasquez S.L."/>
            <person name="Kruys A."/>
            <person name="Hutchinson M.I."/>
            <person name="Powell A.J."/>
            <person name="Barry K."/>
            <person name="Miller A.N."/>
            <person name="Grigoriev I.V."/>
            <person name="Debuchy R."/>
            <person name="Gladieux P."/>
            <person name="Thoren M.H."/>
            <person name="Johannesson H."/>
        </authorList>
    </citation>
    <scope>NUCLEOTIDE SEQUENCE</scope>
    <source>
        <strain evidence="9">CBS 892.96</strain>
    </source>
</reference>
<feature type="domain" description="RecA family profile 1" evidence="8">
    <location>
        <begin position="104"/>
        <end position="287"/>
    </location>
</feature>
<evidence type="ECO:0000313" key="10">
    <source>
        <dbReference type="Proteomes" id="UP001302321"/>
    </source>
</evidence>
<keyword evidence="5" id="KW-0234">DNA repair</keyword>
<dbReference type="SUPFAM" id="SSF52540">
    <property type="entry name" value="P-loop containing nucleoside triphosphate hydrolases"/>
    <property type="match status" value="1"/>
</dbReference>
<comment type="subcellular location">
    <subcellularLocation>
        <location evidence="1">Nucleus</location>
    </subcellularLocation>
</comment>
<gene>
    <name evidence="9" type="ORF">QBC36DRAFT_329419</name>
</gene>
<dbReference type="GO" id="GO:0003690">
    <property type="term" value="F:double-stranded DNA binding"/>
    <property type="evidence" value="ECO:0007669"/>
    <property type="project" value="TreeGrafter"/>
</dbReference>
<sequence>MTDLLRVLPDFPVKQFAGLVSALESRGYTTADLLTLDPAEIETRTKLPNVKRLCDAILDALHSDLGVANPPPPQQQNDAPSNFEPLPRHPSSRLKHTASELAEQWQTISTLDPLLDLALGGGIPTGHVTEVTGESGAGKTQFLLTLLLAVQLPPPHGLGRPALYISTESPLSTRRLSQIISTNPLFASLPHYSRPSLDNIVSTTTPDLESQDHILTFQAPVEIERRGIGLLILDSVAANYRAEFERSANSGISSNMGARTNELIKLGMHLKDLAEKYNLAVVISNQVADRFSGFGVVPGNGPKTPAPLPPRNPTSSLKAPFPHVLGMQQSQESPLASRSRPLGGEQQPPPVPPPPPQPQLHPEFPDPEVEINAHPALLSDHQQKWFTGWGDNPGLDYPLKTPSLGLVWSTQISGRIALFRRPVNYGYGDHAAGQREGEGMGAMKGWKRWMKVVWGVHAPPSGAGGRSSKKKGGPVEFEVWMGGLRAVNTGEDQE</sequence>
<dbReference type="CDD" id="cd19491">
    <property type="entry name" value="XRCC3"/>
    <property type="match status" value="1"/>
</dbReference>
<organism evidence="9 10">
    <name type="scientific">Triangularia setosa</name>
    <dbReference type="NCBI Taxonomy" id="2587417"/>
    <lineage>
        <taxon>Eukaryota</taxon>
        <taxon>Fungi</taxon>
        <taxon>Dikarya</taxon>
        <taxon>Ascomycota</taxon>
        <taxon>Pezizomycotina</taxon>
        <taxon>Sordariomycetes</taxon>
        <taxon>Sordariomycetidae</taxon>
        <taxon>Sordariales</taxon>
        <taxon>Podosporaceae</taxon>
        <taxon>Triangularia</taxon>
    </lineage>
</organism>
<dbReference type="PANTHER" id="PTHR22942">
    <property type="entry name" value="RECA/RAD51/RADA DNA STRAND-PAIRING FAMILY MEMBER"/>
    <property type="match status" value="1"/>
</dbReference>
<evidence type="ECO:0000256" key="5">
    <source>
        <dbReference type="ARBA" id="ARBA00023204"/>
    </source>
</evidence>
<evidence type="ECO:0000256" key="3">
    <source>
        <dbReference type="ARBA" id="ARBA00022763"/>
    </source>
</evidence>
<evidence type="ECO:0000256" key="1">
    <source>
        <dbReference type="ARBA" id="ARBA00004123"/>
    </source>
</evidence>
<dbReference type="InterPro" id="IPR047348">
    <property type="entry name" value="XRCC3-like_C"/>
</dbReference>
<keyword evidence="6" id="KW-0539">Nucleus</keyword>